<dbReference type="PROSITE" id="PS50219">
    <property type="entry name" value="CNH"/>
    <property type="match status" value="1"/>
</dbReference>
<dbReference type="InterPro" id="IPR011993">
    <property type="entry name" value="PH-like_dom_sf"/>
</dbReference>
<evidence type="ECO:0008006" key="8">
    <source>
        <dbReference type="Google" id="ProtNLM"/>
    </source>
</evidence>
<dbReference type="SMART" id="SM00036">
    <property type="entry name" value="CNH"/>
    <property type="match status" value="1"/>
</dbReference>
<dbReference type="SUPFAM" id="SSF50729">
    <property type="entry name" value="PH domain-like"/>
    <property type="match status" value="1"/>
</dbReference>
<dbReference type="AlphaFoldDB" id="A0A4P9ZBK9"/>
<dbReference type="SUPFAM" id="SSF48065">
    <property type="entry name" value="DBL homology domain (DH-domain)"/>
    <property type="match status" value="1"/>
</dbReference>
<organism evidence="6 7">
    <name type="scientific">Metschnikowia bicuspidata</name>
    <dbReference type="NCBI Taxonomy" id="27322"/>
    <lineage>
        <taxon>Eukaryota</taxon>
        <taxon>Fungi</taxon>
        <taxon>Dikarya</taxon>
        <taxon>Ascomycota</taxon>
        <taxon>Saccharomycotina</taxon>
        <taxon>Pichiomycetes</taxon>
        <taxon>Metschnikowiaceae</taxon>
        <taxon>Metschnikowia</taxon>
    </lineage>
</organism>
<dbReference type="Proteomes" id="UP000268321">
    <property type="component" value="Unassembled WGS sequence"/>
</dbReference>
<accession>A0A4P9ZBK9</accession>
<feature type="region of interest" description="Disordered" evidence="2">
    <location>
        <begin position="1"/>
        <end position="23"/>
    </location>
</feature>
<keyword evidence="7" id="KW-1185">Reference proteome</keyword>
<dbReference type="OrthoDB" id="660555at2759"/>
<dbReference type="PANTHER" id="PTHR46572:SF1">
    <property type="entry name" value="RHO1 GUANINE NUCLEOTIDE EXCHANGE FACTOR TUS1"/>
    <property type="match status" value="1"/>
</dbReference>
<dbReference type="Pfam" id="PF00780">
    <property type="entry name" value="CNH"/>
    <property type="match status" value="1"/>
</dbReference>
<evidence type="ECO:0000259" key="3">
    <source>
        <dbReference type="PROSITE" id="PS50003"/>
    </source>
</evidence>
<protein>
    <recommendedName>
        <fullName evidence="8">CNH-domain-containing protein</fullName>
    </recommendedName>
</protein>
<dbReference type="InterPro" id="IPR000219">
    <property type="entry name" value="DH_dom"/>
</dbReference>
<dbReference type="SMART" id="SM00233">
    <property type="entry name" value="PH"/>
    <property type="match status" value="1"/>
</dbReference>
<dbReference type="GO" id="GO:0005085">
    <property type="term" value="F:guanyl-nucleotide exchange factor activity"/>
    <property type="evidence" value="ECO:0007669"/>
    <property type="project" value="UniProtKB-KW"/>
</dbReference>
<name>A0A4P9ZBK9_9ASCO</name>
<dbReference type="InterPro" id="IPR001849">
    <property type="entry name" value="PH_domain"/>
</dbReference>
<proteinExistence type="predicted"/>
<dbReference type="PROSITE" id="PS50003">
    <property type="entry name" value="PH_DOMAIN"/>
    <property type="match status" value="1"/>
</dbReference>
<dbReference type="InterPro" id="IPR057283">
    <property type="entry name" value="RGF3_WH"/>
</dbReference>
<dbReference type="Gene3D" id="1.20.900.10">
    <property type="entry name" value="Dbl homology (DH) domain"/>
    <property type="match status" value="1"/>
</dbReference>
<dbReference type="PROSITE" id="PS50010">
    <property type="entry name" value="DH_2"/>
    <property type="match status" value="1"/>
</dbReference>
<feature type="domain" description="PH" evidence="3">
    <location>
        <begin position="536"/>
        <end position="655"/>
    </location>
</feature>
<evidence type="ECO:0000313" key="6">
    <source>
        <dbReference type="EMBL" id="RKP29200.1"/>
    </source>
</evidence>
<dbReference type="Pfam" id="PF23582">
    <property type="entry name" value="WHD_RGF3"/>
    <property type="match status" value="1"/>
</dbReference>
<dbReference type="Gene3D" id="2.30.29.30">
    <property type="entry name" value="Pleckstrin-homology domain (PH domain)/Phosphotyrosine-binding domain (PTB)"/>
    <property type="match status" value="1"/>
</dbReference>
<evidence type="ECO:0000313" key="7">
    <source>
        <dbReference type="Proteomes" id="UP000268321"/>
    </source>
</evidence>
<dbReference type="InterPro" id="IPR035899">
    <property type="entry name" value="DBL_dom_sf"/>
</dbReference>
<feature type="domain" description="DH" evidence="4">
    <location>
        <begin position="304"/>
        <end position="500"/>
    </location>
</feature>
<reference evidence="7" key="1">
    <citation type="journal article" date="2018" name="Nat. Microbiol.">
        <title>Leveraging single-cell genomics to expand the fungal tree of life.</title>
        <authorList>
            <person name="Ahrendt S.R."/>
            <person name="Quandt C.A."/>
            <person name="Ciobanu D."/>
            <person name="Clum A."/>
            <person name="Salamov A."/>
            <person name="Andreopoulos B."/>
            <person name="Cheng J.F."/>
            <person name="Woyke T."/>
            <person name="Pelin A."/>
            <person name="Henrissat B."/>
            <person name="Reynolds N.K."/>
            <person name="Benny G.L."/>
            <person name="Smith M.E."/>
            <person name="James T.Y."/>
            <person name="Grigoriev I.V."/>
        </authorList>
    </citation>
    <scope>NUCLEOTIDE SEQUENCE [LARGE SCALE GENOMIC DNA]</scope>
    <source>
        <strain evidence="7">Baker2002</strain>
    </source>
</reference>
<dbReference type="InterPro" id="IPR001180">
    <property type="entry name" value="CNH_dom"/>
</dbReference>
<evidence type="ECO:0000259" key="5">
    <source>
        <dbReference type="PROSITE" id="PS50219"/>
    </source>
</evidence>
<gene>
    <name evidence="6" type="ORF">METBISCDRAFT_19197</name>
</gene>
<dbReference type="InterPro" id="IPR052233">
    <property type="entry name" value="Rho-type_GEFs"/>
</dbReference>
<dbReference type="EMBL" id="ML004502">
    <property type="protein sequence ID" value="RKP29200.1"/>
    <property type="molecule type" value="Genomic_DNA"/>
</dbReference>
<evidence type="ECO:0000259" key="4">
    <source>
        <dbReference type="PROSITE" id="PS50010"/>
    </source>
</evidence>
<evidence type="ECO:0000256" key="2">
    <source>
        <dbReference type="SAM" id="MobiDB-lite"/>
    </source>
</evidence>
<feature type="domain" description="CNH" evidence="5">
    <location>
        <begin position="729"/>
        <end position="1036"/>
    </location>
</feature>
<evidence type="ECO:0000256" key="1">
    <source>
        <dbReference type="ARBA" id="ARBA00022658"/>
    </source>
</evidence>
<feature type="compositionally biased region" description="Low complexity" evidence="2">
    <location>
        <begin position="8"/>
        <end position="21"/>
    </location>
</feature>
<sequence>MDLLPATSEPRSSVSSSPRKLSFQKADTDIEDDFLDLYDDYGEDRYPEWSLIEHDETDYIDETAPYLREQLFDFFALPELPKLSLYHDTRSDSLTSFIDKQIPTQPVLGASKKFGELPPVPLVLPELELSASSLTPDHFMQCDNVWSLSAISRWCLRFSDWISAQTVPSRDFEKILTKLLLHHRPDASVDVIERNVKHVTGRLLDAGVVVQRPGADQKGVELTFCASAPPATGVLVEMCPCYCVDECAESATCCYSWLCPVNKRVAHEKFMSEAVVEDVTLGSDWASHWNLTAQEISADPRGLKQQSLLFDLIKFEQTFLRRANCFIEVAGPEFIKMAALVLGPHSRGTVRKIEGKLLDAAVQLATIHHYDLLNPLKNILLADARFIRDVTGMAQRYVAWAKVVQKPLLQYMSVLPMVEDLLKNDKLKGWDGSIANNLRLREQQLNGNILLISTFNSRYQQLPLQLLDIRQFYDEEDPEYQALTTAVDTIKALGRTVNEMKVHADNVHLLRQVEGHLAWKPSVGQVNLKLALPNRKFYFRGDLARKGDLKINSSAVHVILLDNYLLVTERQHSSKAPIFRVTETPIPTEYLLFETREGDAPSRTASAFVPAEDDKSSFPFKVRFAGRGKNHAHTLVARSDADRKKWLSALLLARHGANRRMQHTAPFSVQPVDDSFFAYEPTLRVVKLPLLAANDPLLIATKRTCERLRERAVPADLYAPAITRAQLLYAHITCTESFVFRGDMYTFVGLGGGVHCSDGLNVWKKVVHAAGVSKLTIVPELSVLLVLAGKELRYFSLLSVIDVYYERKERLLSYVLTGGVLFYEYGRHREVPTVFVARKKISGTTTFKVLALETDGHGVLSLFAVVRRFYIQADCCGLSIFNTSVAVHTNRGFEVLDLSKLVPRTVPEFPPGDASVKKLDTYSRKQSTRGIENIRRALAHTSPMGMFKLANNREFLLVYADCAVFVNKHGKLSRKTMLCFNCRPKRAAFGHGHLALVCDEAVEIWAISDDTKGQNMVVQVLACKDVYMTNSGTFEFRSANARLPGLQLLFRLIPRA</sequence>
<keyword evidence="1" id="KW-0344">Guanine-nucleotide releasing factor</keyword>
<dbReference type="PANTHER" id="PTHR46572">
    <property type="entry name" value="RHO1 GDP-GTP EXCHANGE PROTEIN 1-RELATED"/>
    <property type="match status" value="1"/>
</dbReference>